<accession>E8X6X5</accession>
<feature type="transmembrane region" description="Helical" evidence="8">
    <location>
        <begin position="326"/>
        <end position="345"/>
    </location>
</feature>
<evidence type="ECO:0000313" key="11">
    <source>
        <dbReference type="Proteomes" id="UP000000343"/>
    </source>
</evidence>
<keyword evidence="10" id="KW-0614">Plasmid</keyword>
<dbReference type="InterPro" id="IPR011701">
    <property type="entry name" value="MFS"/>
</dbReference>
<evidence type="ECO:0000256" key="7">
    <source>
        <dbReference type="SAM" id="MobiDB-lite"/>
    </source>
</evidence>
<evidence type="ECO:0000256" key="6">
    <source>
        <dbReference type="ARBA" id="ARBA00023136"/>
    </source>
</evidence>
<feature type="domain" description="Major facilitator superfamily (MFS) profile" evidence="9">
    <location>
        <begin position="254"/>
        <end position="443"/>
    </location>
</feature>
<dbReference type="KEGG" id="acm:AciX9_3798"/>
<dbReference type="PANTHER" id="PTHR43266">
    <property type="entry name" value="MACROLIDE-EFFLUX PROTEIN"/>
    <property type="match status" value="1"/>
</dbReference>
<evidence type="ECO:0000256" key="5">
    <source>
        <dbReference type="ARBA" id="ARBA00022989"/>
    </source>
</evidence>
<dbReference type="Proteomes" id="UP000000343">
    <property type="component" value="Plasmid pACIX902"/>
</dbReference>
<feature type="region of interest" description="Disordered" evidence="7">
    <location>
        <begin position="1"/>
        <end position="20"/>
    </location>
</feature>
<keyword evidence="5 8" id="KW-1133">Transmembrane helix</keyword>
<gene>
    <name evidence="10" type="ordered locus">AciX9_3798</name>
</gene>
<feature type="transmembrane region" description="Helical" evidence="8">
    <location>
        <begin position="76"/>
        <end position="95"/>
    </location>
</feature>
<feature type="transmembrane region" description="Helical" evidence="8">
    <location>
        <begin position="384"/>
        <end position="406"/>
    </location>
</feature>
<dbReference type="GO" id="GO:0005886">
    <property type="term" value="C:plasma membrane"/>
    <property type="evidence" value="ECO:0007669"/>
    <property type="project" value="UniProtKB-SubCell"/>
</dbReference>
<dbReference type="Gene3D" id="1.20.1250.20">
    <property type="entry name" value="MFS general substrate transporter like domains"/>
    <property type="match status" value="1"/>
</dbReference>
<dbReference type="PROSITE" id="PS50850">
    <property type="entry name" value="MFS"/>
    <property type="match status" value="1"/>
</dbReference>
<geneLocation type="plasmid" evidence="10 11">
    <name>pACIX902</name>
</geneLocation>
<dbReference type="SUPFAM" id="SSF103473">
    <property type="entry name" value="MFS general substrate transporter"/>
    <property type="match status" value="1"/>
</dbReference>
<evidence type="ECO:0000256" key="3">
    <source>
        <dbReference type="ARBA" id="ARBA00022475"/>
    </source>
</evidence>
<dbReference type="AlphaFoldDB" id="E8X6X5"/>
<dbReference type="EMBL" id="CP002482">
    <property type="protein sequence ID" value="ADW71084.1"/>
    <property type="molecule type" value="Genomic_DNA"/>
</dbReference>
<keyword evidence="6 8" id="KW-0472">Membrane</keyword>
<keyword evidence="11" id="KW-1185">Reference proteome</keyword>
<dbReference type="Pfam" id="PF07690">
    <property type="entry name" value="MFS_1"/>
    <property type="match status" value="1"/>
</dbReference>
<feature type="transmembrane region" description="Helical" evidence="8">
    <location>
        <begin position="351"/>
        <end position="372"/>
    </location>
</feature>
<keyword evidence="3" id="KW-1003">Cell membrane</keyword>
<evidence type="ECO:0000256" key="4">
    <source>
        <dbReference type="ARBA" id="ARBA00022692"/>
    </source>
</evidence>
<dbReference type="HOGENOM" id="CLU_034180_16_0_0"/>
<reference evidence="11" key="1">
    <citation type="submission" date="2011-01" db="EMBL/GenBank/DDBJ databases">
        <title>Complete sequence of plasmid2 of Acidobacterium sp. MP5ACTX9.</title>
        <authorList>
            <consortium name="US DOE Joint Genome Institute"/>
            <person name="Lucas S."/>
            <person name="Copeland A."/>
            <person name="Lapidus A."/>
            <person name="Cheng J.-F."/>
            <person name="Goodwin L."/>
            <person name="Pitluck S."/>
            <person name="Teshima H."/>
            <person name="Detter J.C."/>
            <person name="Han C."/>
            <person name="Tapia R."/>
            <person name="Land M."/>
            <person name="Hauser L."/>
            <person name="Kyrpides N."/>
            <person name="Ivanova N."/>
            <person name="Ovchinnikova G."/>
            <person name="Pagani I."/>
            <person name="Rawat S.R."/>
            <person name="Mannisto M."/>
            <person name="Haggblom M.M."/>
            <person name="Woyke T."/>
        </authorList>
    </citation>
    <scope>NUCLEOTIDE SEQUENCE [LARGE SCALE GENOMIC DNA]</scope>
    <source>
        <strain evidence="11">MP5ACTX9</strain>
        <plasmid evidence="11">Plasmid pACIX902</plasmid>
    </source>
</reference>
<evidence type="ECO:0000256" key="1">
    <source>
        <dbReference type="ARBA" id="ARBA00004651"/>
    </source>
</evidence>
<keyword evidence="2" id="KW-0813">Transport</keyword>
<feature type="transmembrane region" description="Helical" evidence="8">
    <location>
        <begin position="168"/>
        <end position="187"/>
    </location>
</feature>
<dbReference type="PANTHER" id="PTHR43266:SF2">
    <property type="entry name" value="MAJOR FACILITATOR SUPERFAMILY (MFS) PROFILE DOMAIN-CONTAINING PROTEIN"/>
    <property type="match status" value="1"/>
</dbReference>
<keyword evidence="4 8" id="KW-0812">Transmembrane</keyword>
<dbReference type="InterPro" id="IPR020846">
    <property type="entry name" value="MFS_dom"/>
</dbReference>
<evidence type="ECO:0000259" key="9">
    <source>
        <dbReference type="PROSITE" id="PS50850"/>
    </source>
</evidence>
<dbReference type="CDD" id="cd06173">
    <property type="entry name" value="MFS_MefA_like"/>
    <property type="match status" value="1"/>
</dbReference>
<evidence type="ECO:0000256" key="2">
    <source>
        <dbReference type="ARBA" id="ARBA00022448"/>
    </source>
</evidence>
<dbReference type="GO" id="GO:0022857">
    <property type="term" value="F:transmembrane transporter activity"/>
    <property type="evidence" value="ECO:0007669"/>
    <property type="project" value="InterPro"/>
</dbReference>
<feature type="transmembrane region" description="Helical" evidence="8">
    <location>
        <begin position="127"/>
        <end position="148"/>
    </location>
</feature>
<organism evidence="11">
    <name type="scientific">Granulicella tundricola (strain ATCC BAA-1859 / DSM 23138 / MP5ACTX9)</name>
    <dbReference type="NCBI Taxonomy" id="1198114"/>
    <lineage>
        <taxon>Bacteria</taxon>
        <taxon>Pseudomonadati</taxon>
        <taxon>Acidobacteriota</taxon>
        <taxon>Terriglobia</taxon>
        <taxon>Terriglobales</taxon>
        <taxon>Acidobacteriaceae</taxon>
        <taxon>Granulicella</taxon>
    </lineage>
</organism>
<feature type="transmembrane region" description="Helical" evidence="8">
    <location>
        <begin position="295"/>
        <end position="314"/>
    </location>
</feature>
<feature type="transmembrane region" description="Helical" evidence="8">
    <location>
        <begin position="40"/>
        <end position="64"/>
    </location>
</feature>
<proteinExistence type="predicted"/>
<feature type="transmembrane region" description="Helical" evidence="8">
    <location>
        <begin position="258"/>
        <end position="283"/>
    </location>
</feature>
<comment type="subcellular location">
    <subcellularLocation>
        <location evidence="1">Cell membrane</location>
        <topology evidence="1">Multi-pass membrane protein</topology>
    </subcellularLocation>
</comment>
<protein>
    <submittedName>
        <fullName evidence="10">Major facilitator superfamily MFS_1</fullName>
    </submittedName>
</protein>
<name>E8X6X5_GRATM</name>
<dbReference type="InterPro" id="IPR036259">
    <property type="entry name" value="MFS_trans_sf"/>
</dbReference>
<sequence>MRGVRYHNQTMSTSPNPAVTGLPEPMSMGEVLRVPIMRRLWIAQLVSTFGDFLALFAVIGVLTFKLKDTAQQVTGLQIAYLLPIAVLGILAGVFVDRWPLKPTLVVSDLTRSALCLLLLLATKTFHFYAILACISILSSFFSPAQGVAIRSAVPMHGLRSANALMQQVLFGMRIVGPGLATILFTTFGPRICYMADAASFLASGCLIASLTLKRVTPEDKQSLETPLDTPAAAPSAKPGLSNILPDMRQGISFIVHHAAVLFVIVALAAGMFVLGCFGPLIAVYVRDSLHASTKIYGTASTMIGIGMFLGVNLLNTVGKKIKNSTLVYGGLGGIAIGLCFLAFLLHIWATVIGTLIIGIAVAGIVVPSNTLIQQETPAALMGRVGSTVMSLVFSAQIAGLILSGLLANRIGVRHVFAVCGLLLVVLIIAGKLFMEPKPVPATT</sequence>
<feature type="compositionally biased region" description="Polar residues" evidence="7">
    <location>
        <begin position="7"/>
        <end position="17"/>
    </location>
</feature>
<feature type="transmembrane region" description="Helical" evidence="8">
    <location>
        <begin position="412"/>
        <end position="434"/>
    </location>
</feature>
<evidence type="ECO:0000256" key="8">
    <source>
        <dbReference type="SAM" id="Phobius"/>
    </source>
</evidence>
<evidence type="ECO:0000313" key="10">
    <source>
        <dbReference type="EMBL" id="ADW71084.1"/>
    </source>
</evidence>